<dbReference type="PANTHER" id="PTHR43794:SF11">
    <property type="entry name" value="AMIDOHYDROLASE-RELATED DOMAIN-CONTAINING PROTEIN"/>
    <property type="match status" value="1"/>
</dbReference>
<comment type="caution">
    <text evidence="3">The sequence shown here is derived from an EMBL/GenBank/DDBJ whole genome shotgun (WGS) entry which is preliminary data.</text>
</comment>
<proteinExistence type="predicted"/>
<feature type="non-terminal residue" evidence="3">
    <location>
        <position position="1"/>
    </location>
</feature>
<dbReference type="InterPro" id="IPR032466">
    <property type="entry name" value="Metal_Hydrolase"/>
</dbReference>
<dbReference type="GO" id="GO:0016810">
    <property type="term" value="F:hydrolase activity, acting on carbon-nitrogen (but not peptide) bonds"/>
    <property type="evidence" value="ECO:0007669"/>
    <property type="project" value="InterPro"/>
</dbReference>
<evidence type="ECO:0000256" key="1">
    <source>
        <dbReference type="ARBA" id="ARBA00022801"/>
    </source>
</evidence>
<keyword evidence="1" id="KW-0378">Hydrolase</keyword>
<dbReference type="SUPFAM" id="SSF51556">
    <property type="entry name" value="Metallo-dependent hydrolases"/>
    <property type="match status" value="1"/>
</dbReference>
<dbReference type="InterPro" id="IPR050287">
    <property type="entry name" value="MTA/SAH_deaminase"/>
</dbReference>
<dbReference type="PANTHER" id="PTHR43794">
    <property type="entry name" value="AMINOHYDROLASE SSNA-RELATED"/>
    <property type="match status" value="1"/>
</dbReference>
<evidence type="ECO:0000259" key="2">
    <source>
        <dbReference type="Pfam" id="PF01979"/>
    </source>
</evidence>
<organism evidence="3">
    <name type="scientific">marine sediment metagenome</name>
    <dbReference type="NCBI Taxonomy" id="412755"/>
    <lineage>
        <taxon>unclassified sequences</taxon>
        <taxon>metagenomes</taxon>
        <taxon>ecological metagenomes</taxon>
    </lineage>
</organism>
<dbReference type="SUPFAM" id="SSF51338">
    <property type="entry name" value="Composite domain of metallo-dependent hydrolases"/>
    <property type="match status" value="1"/>
</dbReference>
<dbReference type="Gene3D" id="3.20.20.140">
    <property type="entry name" value="Metal-dependent hydrolases"/>
    <property type="match status" value="1"/>
</dbReference>
<dbReference type="InterPro" id="IPR011059">
    <property type="entry name" value="Metal-dep_hydrolase_composite"/>
</dbReference>
<evidence type="ECO:0000313" key="3">
    <source>
        <dbReference type="EMBL" id="GAI18507.1"/>
    </source>
</evidence>
<dbReference type="EMBL" id="BARV01022148">
    <property type="protein sequence ID" value="GAI18507.1"/>
    <property type="molecule type" value="Genomic_DNA"/>
</dbReference>
<protein>
    <recommendedName>
        <fullName evidence="2">Amidohydrolase-related domain-containing protein</fullName>
    </recommendedName>
</protein>
<reference evidence="3" key="1">
    <citation type="journal article" date="2014" name="Front. Microbiol.">
        <title>High frequency of phylogenetically diverse reductive dehalogenase-homologous genes in deep subseafloor sedimentary metagenomes.</title>
        <authorList>
            <person name="Kawai M."/>
            <person name="Futagami T."/>
            <person name="Toyoda A."/>
            <person name="Takaki Y."/>
            <person name="Nishi S."/>
            <person name="Hori S."/>
            <person name="Arai W."/>
            <person name="Tsubouchi T."/>
            <person name="Morono Y."/>
            <person name="Uchiyama I."/>
            <person name="Ito T."/>
            <person name="Fujiyama A."/>
            <person name="Inagaki F."/>
            <person name="Takami H."/>
        </authorList>
    </citation>
    <scope>NUCLEOTIDE SEQUENCE</scope>
    <source>
        <strain evidence="3">Expedition CK06-06</strain>
    </source>
</reference>
<dbReference type="InterPro" id="IPR006680">
    <property type="entry name" value="Amidohydro-rel"/>
</dbReference>
<dbReference type="Pfam" id="PF01979">
    <property type="entry name" value="Amidohydro_1"/>
    <property type="match status" value="1"/>
</dbReference>
<gene>
    <name evidence="3" type="ORF">S06H3_36548</name>
</gene>
<feature type="domain" description="Amidohydrolase-related" evidence="2">
    <location>
        <begin position="6"/>
        <end position="219"/>
    </location>
</feature>
<dbReference type="AlphaFoldDB" id="X1LGP6"/>
<name>X1LGP6_9ZZZZ</name>
<sequence>ADLAVPETYLKCKEYAEEHGLKVTTHLSQSWREIQQVERLYEKTPPQHLHDLGILNKKLTGAHCTYATEKDTQMITESGMGILHCRSVRNPLMRWMDLGIPVGLGTDDYFHDMLQLLRENVTGQAARARAVGGSTGMLAGNRLTRRPSFYDLLELATRRGAEVLGIDDKVGSLEEGKRADLIMVDMLNPFLTPTKDPLTSIVLYGTSSDIDTVIVDGSILKRDGALTTIDTAGALLKGQERVEEIIERFFEENPEQRKNWHKMVPVI</sequence>
<accession>X1LGP6</accession>